<dbReference type="InterPro" id="IPR024173">
    <property type="entry name" value="Pesterase_MJ0037-like"/>
</dbReference>
<feature type="domain" description="Calcineurin-like phosphoesterase" evidence="1">
    <location>
        <begin position="29"/>
        <end position="125"/>
    </location>
</feature>
<dbReference type="STRING" id="1612308.SAMN05444581_101229"/>
<dbReference type="InterPro" id="IPR004843">
    <property type="entry name" value="Calcineurin-like_PHP"/>
</dbReference>
<dbReference type="PANTHER" id="PTHR39323:SF1">
    <property type="entry name" value="BLR1149 PROTEIN"/>
    <property type="match status" value="1"/>
</dbReference>
<name>A0A1I3VZN0_9HYPH</name>
<dbReference type="AlphaFoldDB" id="A0A1I3VZN0"/>
<protein>
    <recommendedName>
        <fullName evidence="1">Calcineurin-like phosphoesterase domain-containing protein</fullName>
    </recommendedName>
</protein>
<dbReference type="InterPro" id="IPR026336">
    <property type="entry name" value="PdeM-like"/>
</dbReference>
<dbReference type="Pfam" id="PF00149">
    <property type="entry name" value="Metallophos"/>
    <property type="match status" value="1"/>
</dbReference>
<dbReference type="Proteomes" id="UP000198755">
    <property type="component" value="Unassembled WGS sequence"/>
</dbReference>
<dbReference type="RefSeq" id="WP_091676221.1">
    <property type="nucleotide sequence ID" value="NZ_FOSN01000001.1"/>
</dbReference>
<dbReference type="GO" id="GO:0016787">
    <property type="term" value="F:hydrolase activity"/>
    <property type="evidence" value="ECO:0007669"/>
    <property type="project" value="InterPro"/>
</dbReference>
<dbReference type="Gene3D" id="3.60.21.10">
    <property type="match status" value="1"/>
</dbReference>
<organism evidence="2 3">
    <name type="scientific">Methylocapsa palsarum</name>
    <dbReference type="NCBI Taxonomy" id="1612308"/>
    <lineage>
        <taxon>Bacteria</taxon>
        <taxon>Pseudomonadati</taxon>
        <taxon>Pseudomonadota</taxon>
        <taxon>Alphaproteobacteria</taxon>
        <taxon>Hyphomicrobiales</taxon>
        <taxon>Beijerinckiaceae</taxon>
        <taxon>Methylocapsa</taxon>
    </lineage>
</organism>
<evidence type="ECO:0000313" key="3">
    <source>
        <dbReference type="Proteomes" id="UP000198755"/>
    </source>
</evidence>
<keyword evidence="3" id="KW-1185">Reference proteome</keyword>
<dbReference type="PANTHER" id="PTHR39323">
    <property type="entry name" value="BLR1149 PROTEIN"/>
    <property type="match status" value="1"/>
</dbReference>
<gene>
    <name evidence="2" type="ORF">SAMN05444581_101229</name>
</gene>
<dbReference type="PIRSF" id="PIRSF000887">
    <property type="entry name" value="Pesterase_MJ0037"/>
    <property type="match status" value="1"/>
</dbReference>
<dbReference type="NCBIfam" id="TIGR04123">
    <property type="entry name" value="P_estr_lig_assc"/>
    <property type="match status" value="1"/>
</dbReference>
<evidence type="ECO:0000259" key="1">
    <source>
        <dbReference type="Pfam" id="PF00149"/>
    </source>
</evidence>
<accession>A0A1I3VZN0</accession>
<proteinExistence type="predicted"/>
<reference evidence="2 3" key="1">
    <citation type="submission" date="2016-10" db="EMBL/GenBank/DDBJ databases">
        <authorList>
            <person name="de Groot N.N."/>
        </authorList>
    </citation>
    <scope>NUCLEOTIDE SEQUENCE [LARGE SCALE GENOMIC DNA]</scope>
    <source>
        <strain evidence="2 3">NE2</strain>
    </source>
</reference>
<evidence type="ECO:0000313" key="2">
    <source>
        <dbReference type="EMBL" id="SFK00589.1"/>
    </source>
</evidence>
<dbReference type="OrthoDB" id="9795838at2"/>
<sequence>MPRQPAVLKIMTVDFIADPAGALYWLDERMLIVADLHFEKGSAFAAKKIFLPPYDTAAALAALAALVAIYNPKVVLALGDSFHDGRAGERIAAADVRALRRLQAGRDWIWIAGNHDRILPSGLEGERRETLSVGEIAFRHEPGEGPSRGEIAGHLHPVAKVVGRGGRVRRRCFVSDGSRCVMPAFGAYAGGLNLHDAAFAVLFRNNDHSAHVLGREKVYSIPLRRCLPD</sequence>
<dbReference type="InterPro" id="IPR029052">
    <property type="entry name" value="Metallo-depent_PP-like"/>
</dbReference>
<dbReference type="EMBL" id="FOSN01000001">
    <property type="protein sequence ID" value="SFK00589.1"/>
    <property type="molecule type" value="Genomic_DNA"/>
</dbReference>
<dbReference type="SUPFAM" id="SSF56300">
    <property type="entry name" value="Metallo-dependent phosphatases"/>
    <property type="match status" value="1"/>
</dbReference>